<dbReference type="GO" id="GO:0003677">
    <property type="term" value="F:DNA binding"/>
    <property type="evidence" value="ECO:0007669"/>
    <property type="project" value="UniProtKB-KW"/>
</dbReference>
<dbReference type="Proteomes" id="UP000834458">
    <property type="component" value="Unassembled WGS sequence"/>
</dbReference>
<sequence length="431" mass="47844">MTLEVQHLTRRGEVYQLYMRVPVDLVSKYGTKFIRQSLKTKDQREALQKLKPLVAHYQAEWDRLRADDRSIPAAISTDARELAKLLAENEGAADFLFEPRRVAYAQQSADPEDTYHNADPSAYLKPEEAQAIKLLEDGALDKPFLSDALGLYLKLHQKGSETKFRQGIQREWKRLIAHCGDIPCESLSRPQARSFVDQLLRTGLKTTSVRRTLRAINAVLNMAFQELEIDKSHPFRLLKIAGEGADASPAKVPSMGQLKSLAAALETKESTTAIIAAIMLETGPRIAEISGLRVSDVVLDAEIPHLRIAPNEWRDLKTASSRREVPLVGLSLKAAHKAVKQAGDGVALFPTYARSRGNDSASAAVNKLLKPYGITSHSFRHSLKDRLREAGCTEDIRDAIQGHANGSIAETYGKGHTLKTMRQWLVKAKVT</sequence>
<gene>
    <name evidence="7" type="ORF">GHA_02260</name>
</gene>
<dbReference type="InterPro" id="IPR050808">
    <property type="entry name" value="Phage_Integrase"/>
</dbReference>
<keyword evidence="2" id="KW-0229">DNA integration</keyword>
<dbReference type="EMBL" id="CAHPSC010000030">
    <property type="protein sequence ID" value="CAB5694360.1"/>
    <property type="molecule type" value="Genomic_DNA"/>
</dbReference>
<dbReference type="Pfam" id="PF20172">
    <property type="entry name" value="DUF6538"/>
    <property type="match status" value="1"/>
</dbReference>
<dbReference type="InterPro" id="IPR013762">
    <property type="entry name" value="Integrase-like_cat_sf"/>
</dbReference>
<evidence type="ECO:0000256" key="2">
    <source>
        <dbReference type="ARBA" id="ARBA00022908"/>
    </source>
</evidence>
<evidence type="ECO:0000256" key="1">
    <source>
        <dbReference type="ARBA" id="ARBA00008857"/>
    </source>
</evidence>
<feature type="domain" description="DUF6538" evidence="6">
    <location>
        <begin position="7"/>
        <end position="65"/>
    </location>
</feature>
<evidence type="ECO:0000313" key="7">
    <source>
        <dbReference type="EMBL" id="CAB5694360.1"/>
    </source>
</evidence>
<keyword evidence="4" id="KW-0233">DNA recombination</keyword>
<dbReference type="PANTHER" id="PTHR30629:SF2">
    <property type="entry name" value="PROPHAGE INTEGRASE INTS-RELATED"/>
    <property type="match status" value="1"/>
</dbReference>
<dbReference type="AlphaFoldDB" id="A0AA35GGI2"/>
<dbReference type="Gene3D" id="1.10.150.130">
    <property type="match status" value="1"/>
</dbReference>
<reference evidence="7" key="1">
    <citation type="submission" date="2020-05" db="EMBL/GenBank/DDBJ databases">
        <authorList>
            <person name="Delgado-Blas J."/>
        </authorList>
    </citation>
    <scope>NUCLEOTIDE SEQUENCE</scope>
    <source>
        <strain evidence="7">BB1454</strain>
    </source>
</reference>
<dbReference type="InterPro" id="IPR011010">
    <property type="entry name" value="DNA_brk_join_enz"/>
</dbReference>
<dbReference type="InterPro" id="IPR002104">
    <property type="entry name" value="Integrase_catalytic"/>
</dbReference>
<comment type="caution">
    <text evidence="7">The sequence shown here is derived from an EMBL/GenBank/DDBJ whole genome shotgun (WGS) entry which is preliminary data.</text>
</comment>
<keyword evidence="3" id="KW-0238">DNA-binding</keyword>
<dbReference type="Gene3D" id="1.10.443.10">
    <property type="entry name" value="Intergrase catalytic core"/>
    <property type="match status" value="1"/>
</dbReference>
<name>A0AA35GGI2_9BURK</name>
<dbReference type="GO" id="GO:0015074">
    <property type="term" value="P:DNA integration"/>
    <property type="evidence" value="ECO:0007669"/>
    <property type="project" value="UniProtKB-KW"/>
</dbReference>
<protein>
    <submittedName>
        <fullName evidence="7">Site-specific recombinase XerD</fullName>
    </submittedName>
</protein>
<accession>A0AA35GGI2</accession>
<evidence type="ECO:0000259" key="6">
    <source>
        <dbReference type="Pfam" id="PF20172"/>
    </source>
</evidence>
<dbReference type="InterPro" id="IPR046668">
    <property type="entry name" value="DUF6538"/>
</dbReference>
<feature type="domain" description="Tyr recombinase" evidence="5">
    <location>
        <begin position="257"/>
        <end position="412"/>
    </location>
</feature>
<evidence type="ECO:0000313" key="8">
    <source>
        <dbReference type="Proteomes" id="UP000834458"/>
    </source>
</evidence>
<organism evidence="7 8">
    <name type="scientific">Comamonas aquatica</name>
    <dbReference type="NCBI Taxonomy" id="225991"/>
    <lineage>
        <taxon>Bacteria</taxon>
        <taxon>Pseudomonadati</taxon>
        <taxon>Pseudomonadota</taxon>
        <taxon>Betaproteobacteria</taxon>
        <taxon>Burkholderiales</taxon>
        <taxon>Comamonadaceae</taxon>
        <taxon>Comamonas</taxon>
    </lineage>
</organism>
<dbReference type="PANTHER" id="PTHR30629">
    <property type="entry name" value="PROPHAGE INTEGRASE"/>
    <property type="match status" value="1"/>
</dbReference>
<dbReference type="SUPFAM" id="SSF56349">
    <property type="entry name" value="DNA breaking-rejoining enzymes"/>
    <property type="match status" value="1"/>
</dbReference>
<evidence type="ECO:0000256" key="4">
    <source>
        <dbReference type="ARBA" id="ARBA00023172"/>
    </source>
</evidence>
<comment type="similarity">
    <text evidence="1">Belongs to the 'phage' integrase family.</text>
</comment>
<dbReference type="Pfam" id="PF00589">
    <property type="entry name" value="Phage_integrase"/>
    <property type="match status" value="1"/>
</dbReference>
<dbReference type="GO" id="GO:0006310">
    <property type="term" value="P:DNA recombination"/>
    <property type="evidence" value="ECO:0007669"/>
    <property type="project" value="UniProtKB-KW"/>
</dbReference>
<evidence type="ECO:0000256" key="3">
    <source>
        <dbReference type="ARBA" id="ARBA00023125"/>
    </source>
</evidence>
<dbReference type="InterPro" id="IPR010998">
    <property type="entry name" value="Integrase_recombinase_N"/>
</dbReference>
<proteinExistence type="inferred from homology"/>
<evidence type="ECO:0000259" key="5">
    <source>
        <dbReference type="Pfam" id="PF00589"/>
    </source>
</evidence>